<dbReference type="SUPFAM" id="SSF89360">
    <property type="entry name" value="HesB-like domain"/>
    <property type="match status" value="1"/>
</dbReference>
<feature type="domain" description="NIF system FeS cluster assembly NifU C-terminal" evidence="6">
    <location>
        <begin position="113"/>
        <end position="178"/>
    </location>
</feature>
<dbReference type="AlphaFoldDB" id="A0A1W1C344"/>
<keyword evidence="4" id="KW-0411">Iron-sulfur</keyword>
<dbReference type="GO" id="GO:0005506">
    <property type="term" value="F:iron ion binding"/>
    <property type="evidence" value="ECO:0007669"/>
    <property type="project" value="InterPro"/>
</dbReference>
<accession>A0A1W1C344</accession>
<keyword evidence="2" id="KW-0479">Metal-binding</keyword>
<dbReference type="Pfam" id="PF01106">
    <property type="entry name" value="NifU"/>
    <property type="match status" value="1"/>
</dbReference>
<sequence length="193" mass="21524">MIKIEKTAEQYIKKLFEDQSDDNLALRIGVEKAGTPMATVSFNFCIPKELDDSYQKFSFEGFDAFIDEVHFEALKDAEVSLKEENSQQKLTIHAPNAKGKPPAPDAPLKERISYTIEAEINPQLASHNGFVEIVEITDDLIVVLNFGGGCQGCSSVKATLKHGVEGQLKAKYPEIKEVRDVTDHTQTENAYFK</sequence>
<dbReference type="SUPFAM" id="SSF117916">
    <property type="entry name" value="Fe-S cluster assembly (FSCA) domain-like"/>
    <property type="match status" value="1"/>
</dbReference>
<dbReference type="GO" id="GO:0016226">
    <property type="term" value="P:iron-sulfur cluster assembly"/>
    <property type="evidence" value="ECO:0007669"/>
    <property type="project" value="InterPro"/>
</dbReference>
<proteinExistence type="inferred from homology"/>
<keyword evidence="3" id="KW-0408">Iron</keyword>
<dbReference type="InterPro" id="IPR034904">
    <property type="entry name" value="FSCA_dom_sf"/>
</dbReference>
<keyword evidence="1" id="KW-0004">4Fe-4S</keyword>
<dbReference type="Pfam" id="PF01521">
    <property type="entry name" value="Fe-S_biosyn"/>
    <property type="match status" value="1"/>
</dbReference>
<dbReference type="InterPro" id="IPR035903">
    <property type="entry name" value="HesB-like_dom_sf"/>
</dbReference>
<protein>
    <submittedName>
        <fullName evidence="8">NfuA Fe-S protein maturation</fullName>
    </submittedName>
</protein>
<dbReference type="InterPro" id="IPR001075">
    <property type="entry name" value="NIF_FeS_clus_asmbl_NifU_C"/>
</dbReference>
<evidence type="ECO:0000256" key="5">
    <source>
        <dbReference type="SAM" id="MobiDB-lite"/>
    </source>
</evidence>
<gene>
    <name evidence="8" type="ORF">MNB_SUP05-5-807</name>
</gene>
<dbReference type="InterPro" id="IPR017726">
    <property type="entry name" value="Fe/S_biogenesis_protein_NfuA"/>
</dbReference>
<evidence type="ECO:0000256" key="4">
    <source>
        <dbReference type="ARBA" id="ARBA00023014"/>
    </source>
</evidence>
<evidence type="ECO:0000259" key="7">
    <source>
        <dbReference type="Pfam" id="PF01521"/>
    </source>
</evidence>
<feature type="region of interest" description="Disordered" evidence="5">
    <location>
        <begin position="86"/>
        <end position="105"/>
    </location>
</feature>
<evidence type="ECO:0000313" key="8">
    <source>
        <dbReference type="EMBL" id="SFV60142.1"/>
    </source>
</evidence>
<dbReference type="HAMAP" id="MF_01637">
    <property type="entry name" value="Fe_S_biogen_NfuA"/>
    <property type="match status" value="1"/>
</dbReference>
<feature type="domain" description="Core" evidence="7">
    <location>
        <begin position="2"/>
        <end position="99"/>
    </location>
</feature>
<reference evidence="8" key="1">
    <citation type="submission" date="2016-10" db="EMBL/GenBank/DDBJ databases">
        <authorList>
            <person name="de Groot N.N."/>
        </authorList>
    </citation>
    <scope>NUCLEOTIDE SEQUENCE</scope>
</reference>
<dbReference type="Gene3D" id="3.30.300.130">
    <property type="entry name" value="Fe-S cluster assembly (FSCA)"/>
    <property type="match status" value="1"/>
</dbReference>
<evidence type="ECO:0000256" key="2">
    <source>
        <dbReference type="ARBA" id="ARBA00022723"/>
    </source>
</evidence>
<organism evidence="8">
    <name type="scientific">hydrothermal vent metagenome</name>
    <dbReference type="NCBI Taxonomy" id="652676"/>
    <lineage>
        <taxon>unclassified sequences</taxon>
        <taxon>metagenomes</taxon>
        <taxon>ecological metagenomes</taxon>
    </lineage>
</organism>
<name>A0A1W1C344_9ZZZZ</name>
<dbReference type="PANTHER" id="PTHR11178">
    <property type="entry name" value="IRON-SULFUR CLUSTER SCAFFOLD PROTEIN NFU-RELATED"/>
    <property type="match status" value="1"/>
</dbReference>
<dbReference type="GO" id="GO:0051539">
    <property type="term" value="F:4 iron, 4 sulfur cluster binding"/>
    <property type="evidence" value="ECO:0007669"/>
    <property type="project" value="UniProtKB-KW"/>
</dbReference>
<dbReference type="InterPro" id="IPR000361">
    <property type="entry name" value="ATAP_core_dom"/>
</dbReference>
<evidence type="ECO:0000256" key="1">
    <source>
        <dbReference type="ARBA" id="ARBA00022485"/>
    </source>
</evidence>
<dbReference type="Gene3D" id="2.60.300.12">
    <property type="entry name" value="HesB-like domain"/>
    <property type="match status" value="1"/>
</dbReference>
<dbReference type="EMBL" id="FPHJ01000029">
    <property type="protein sequence ID" value="SFV60142.1"/>
    <property type="molecule type" value="Genomic_DNA"/>
</dbReference>
<evidence type="ECO:0000259" key="6">
    <source>
        <dbReference type="Pfam" id="PF01106"/>
    </source>
</evidence>
<dbReference type="GO" id="GO:0051604">
    <property type="term" value="P:protein maturation"/>
    <property type="evidence" value="ECO:0007669"/>
    <property type="project" value="InterPro"/>
</dbReference>
<evidence type="ECO:0000256" key="3">
    <source>
        <dbReference type="ARBA" id="ARBA00023004"/>
    </source>
</evidence>
<dbReference type="PANTHER" id="PTHR11178:SF51">
    <property type="entry name" value="FE_S BIOGENESIS PROTEIN NFUA"/>
    <property type="match status" value="1"/>
</dbReference>